<dbReference type="InterPro" id="IPR005475">
    <property type="entry name" value="Transketolase-like_Pyr-bd"/>
</dbReference>
<organism evidence="14 15">
    <name type="scientific">Candidatus Merdibacter merdavium</name>
    <dbReference type="NCBI Taxonomy" id="2838692"/>
    <lineage>
        <taxon>Bacteria</taxon>
        <taxon>Bacillati</taxon>
        <taxon>Bacillota</taxon>
        <taxon>Erysipelotrichia</taxon>
        <taxon>Erysipelotrichales</taxon>
        <taxon>Erysipelotrichaceae</taxon>
        <taxon>Merdibacter</taxon>
    </lineage>
</organism>
<dbReference type="SMART" id="SM00861">
    <property type="entry name" value="Transket_pyr"/>
    <property type="match status" value="1"/>
</dbReference>
<comment type="similarity">
    <text evidence="4">Belongs to the transketolase family. DXPS subfamily.</text>
</comment>
<dbReference type="Gene3D" id="3.40.50.970">
    <property type="match status" value="2"/>
</dbReference>
<evidence type="ECO:0000256" key="5">
    <source>
        <dbReference type="ARBA" id="ARBA00011738"/>
    </source>
</evidence>
<keyword evidence="11" id="KW-0786">Thiamine pyrophosphate</keyword>
<comment type="cofactor">
    <cofactor evidence="1">
        <name>Mg(2+)</name>
        <dbReference type="ChEBI" id="CHEBI:18420"/>
    </cofactor>
</comment>
<dbReference type="FunFam" id="3.40.50.970:FF:000129">
    <property type="entry name" value="Transketolase"/>
    <property type="match status" value="1"/>
</dbReference>
<reference evidence="14" key="2">
    <citation type="submission" date="2021-04" db="EMBL/GenBank/DDBJ databases">
        <authorList>
            <person name="Gilroy R."/>
        </authorList>
    </citation>
    <scope>NUCLEOTIDE SEQUENCE</scope>
    <source>
        <strain evidence="14">CHK187-11901</strain>
    </source>
</reference>
<dbReference type="GO" id="GO:0005829">
    <property type="term" value="C:cytosol"/>
    <property type="evidence" value="ECO:0007669"/>
    <property type="project" value="TreeGrafter"/>
</dbReference>
<dbReference type="CDD" id="cd02007">
    <property type="entry name" value="TPP_DXS"/>
    <property type="match status" value="1"/>
</dbReference>
<dbReference type="EMBL" id="DWWM01000032">
    <property type="protein sequence ID" value="HJC36508.1"/>
    <property type="molecule type" value="Genomic_DNA"/>
</dbReference>
<dbReference type="SUPFAM" id="SSF52922">
    <property type="entry name" value="TK C-terminal domain-like"/>
    <property type="match status" value="1"/>
</dbReference>
<evidence type="ECO:0000256" key="11">
    <source>
        <dbReference type="ARBA" id="ARBA00023052"/>
    </source>
</evidence>
<dbReference type="InterPro" id="IPR049557">
    <property type="entry name" value="Transketolase_CS"/>
</dbReference>
<keyword evidence="12" id="KW-0414">Isoprene biosynthesis</keyword>
<dbReference type="Pfam" id="PF02780">
    <property type="entry name" value="Transketolase_C"/>
    <property type="match status" value="1"/>
</dbReference>
<accession>A0A9D2SUS1</accession>
<dbReference type="CDD" id="cd07033">
    <property type="entry name" value="TPP_PYR_DXS_TK_like"/>
    <property type="match status" value="1"/>
</dbReference>
<dbReference type="NCBIfam" id="NF003933">
    <property type="entry name" value="PRK05444.2-2"/>
    <property type="match status" value="1"/>
</dbReference>
<evidence type="ECO:0000256" key="10">
    <source>
        <dbReference type="ARBA" id="ARBA00022977"/>
    </source>
</evidence>
<proteinExistence type="inferred from homology"/>
<evidence type="ECO:0000313" key="15">
    <source>
        <dbReference type="Proteomes" id="UP000823896"/>
    </source>
</evidence>
<gene>
    <name evidence="14" type="primary">dxs</name>
    <name evidence="14" type="ORF">H9702_05195</name>
</gene>
<evidence type="ECO:0000256" key="2">
    <source>
        <dbReference type="ARBA" id="ARBA00001964"/>
    </source>
</evidence>
<name>A0A9D2SUS1_9FIRM</name>
<evidence type="ECO:0000256" key="8">
    <source>
        <dbReference type="ARBA" id="ARBA00022723"/>
    </source>
</evidence>
<evidence type="ECO:0000256" key="4">
    <source>
        <dbReference type="ARBA" id="ARBA00011081"/>
    </source>
</evidence>
<dbReference type="Pfam" id="PF02779">
    <property type="entry name" value="Transket_pyr"/>
    <property type="match status" value="1"/>
</dbReference>
<evidence type="ECO:0000259" key="13">
    <source>
        <dbReference type="SMART" id="SM00861"/>
    </source>
</evidence>
<dbReference type="Proteomes" id="UP000823896">
    <property type="component" value="Unassembled WGS sequence"/>
</dbReference>
<comment type="cofactor">
    <cofactor evidence="2">
        <name>thiamine diphosphate</name>
        <dbReference type="ChEBI" id="CHEBI:58937"/>
    </cofactor>
</comment>
<feature type="domain" description="Transketolase-like pyrimidine-binding" evidence="13">
    <location>
        <begin position="316"/>
        <end position="480"/>
    </location>
</feature>
<dbReference type="HAMAP" id="MF_00315">
    <property type="entry name" value="DXP_synth"/>
    <property type="match status" value="1"/>
</dbReference>
<dbReference type="PANTHER" id="PTHR43322">
    <property type="entry name" value="1-D-DEOXYXYLULOSE 5-PHOSPHATE SYNTHASE-RELATED"/>
    <property type="match status" value="1"/>
</dbReference>
<comment type="caution">
    <text evidence="14">The sequence shown here is derived from an EMBL/GenBank/DDBJ whole genome shotgun (WGS) entry which is preliminary data.</text>
</comment>
<keyword evidence="10" id="KW-0784">Thiamine biosynthesis</keyword>
<keyword evidence="7 14" id="KW-0808">Transferase</keyword>
<evidence type="ECO:0000256" key="12">
    <source>
        <dbReference type="ARBA" id="ARBA00023229"/>
    </source>
</evidence>
<keyword evidence="9" id="KW-0460">Magnesium</keyword>
<keyword evidence="8" id="KW-0479">Metal-binding</keyword>
<evidence type="ECO:0000256" key="3">
    <source>
        <dbReference type="ARBA" id="ARBA00004980"/>
    </source>
</evidence>
<evidence type="ECO:0000256" key="6">
    <source>
        <dbReference type="ARBA" id="ARBA00013150"/>
    </source>
</evidence>
<feature type="non-terminal residue" evidence="14">
    <location>
        <position position="610"/>
    </location>
</feature>
<comment type="pathway">
    <text evidence="3">Metabolic intermediate biosynthesis; 1-deoxy-D-xylulose 5-phosphate biosynthesis; 1-deoxy-D-xylulose 5-phosphate from D-glyceraldehyde 3-phosphate and pyruvate: step 1/1.</text>
</comment>
<sequence>MHIYDISGPADIKKLSVRELEELAAEIRSFLIDSISRTGGHLSSNLGIVELTLALHCVFDSPRDRILFDVGHQSYVHKILTGRARQFSTLRQYKGLSGFQKRHESEHDCWEAGHSSTSLSAALGMAVARDLNGEHYHIVPVIGDGAMASGMSMEALNQIGGEERNMIIIFNDNSMSISRNVGAMDVAFTRLRTSRSYTTLKNDLEQGLSTSKFGRSLLKGMKNFKNAIKDNVVDTSIFGEFNLDYIGPINGHDIGELIKVLKMAKQHKGPIVVHVLTKKGKGYPFAENDKEGIWHGVAPFDPKSGKPLAVLPPGHCSWSEAIARILCDLARADRDIVAITPAMKAGAKLGMFAKEFPQRFFDCGIAEEHAMTFAAGLAVNGKRPFISVYSSFLQRAYDQINHDVARMKLPVVIGIDRCGLVGEDGETHHGVFDITMLHAIPNLIMAQPKDAKEARALMKAAFAANQPFCIRYPRGSIPYVSEDVEAALPGTWTRWTPEKALRACVISYGSDIDRIVSKVKANDMPVEIINARYFKPLDEKMLDEVLYRDVPLIVYESDMLDGGLSAAILQYINDHRICRHLIRIGIKDHYVEQGSIPQLRRAEGIDMNTL</sequence>
<evidence type="ECO:0000256" key="7">
    <source>
        <dbReference type="ARBA" id="ARBA00022679"/>
    </source>
</evidence>
<evidence type="ECO:0000256" key="1">
    <source>
        <dbReference type="ARBA" id="ARBA00001946"/>
    </source>
</evidence>
<comment type="subunit">
    <text evidence="5">Homodimer.</text>
</comment>
<dbReference type="NCBIfam" id="TIGR00204">
    <property type="entry name" value="dxs"/>
    <property type="match status" value="1"/>
</dbReference>
<dbReference type="PANTHER" id="PTHR43322:SF5">
    <property type="entry name" value="1-DEOXY-D-XYLULOSE-5-PHOSPHATE SYNTHASE, CHLOROPLASTIC"/>
    <property type="match status" value="1"/>
</dbReference>
<evidence type="ECO:0000256" key="9">
    <source>
        <dbReference type="ARBA" id="ARBA00022842"/>
    </source>
</evidence>
<dbReference type="GO" id="GO:0009228">
    <property type="term" value="P:thiamine biosynthetic process"/>
    <property type="evidence" value="ECO:0007669"/>
    <property type="project" value="UniProtKB-KW"/>
</dbReference>
<dbReference type="InterPro" id="IPR029061">
    <property type="entry name" value="THDP-binding"/>
</dbReference>
<dbReference type="InterPro" id="IPR005477">
    <property type="entry name" value="Dxylulose-5-P_synthase"/>
</dbReference>
<dbReference type="PROSITE" id="PS00801">
    <property type="entry name" value="TRANSKETOLASE_1"/>
    <property type="match status" value="1"/>
</dbReference>
<protein>
    <recommendedName>
        <fullName evidence="6">1-deoxy-D-xylulose-5-phosphate synthase</fullName>
        <ecNumber evidence="6">2.2.1.7</ecNumber>
    </recommendedName>
</protein>
<dbReference type="SUPFAM" id="SSF52518">
    <property type="entry name" value="Thiamin diphosphate-binding fold (THDP-binding)"/>
    <property type="match status" value="2"/>
</dbReference>
<evidence type="ECO:0000313" key="14">
    <source>
        <dbReference type="EMBL" id="HJC36508.1"/>
    </source>
</evidence>
<dbReference type="GO" id="GO:0019288">
    <property type="term" value="P:isopentenyl diphosphate biosynthetic process, methylerythritol 4-phosphate pathway"/>
    <property type="evidence" value="ECO:0007669"/>
    <property type="project" value="TreeGrafter"/>
</dbReference>
<dbReference type="Gene3D" id="3.40.50.920">
    <property type="match status" value="1"/>
</dbReference>
<dbReference type="Pfam" id="PF13292">
    <property type="entry name" value="DXP_synthase_N"/>
    <property type="match status" value="1"/>
</dbReference>
<dbReference type="EC" id="2.2.1.7" evidence="6"/>
<reference evidence="14" key="1">
    <citation type="journal article" date="2021" name="PeerJ">
        <title>Extensive microbial diversity within the chicken gut microbiome revealed by metagenomics and culture.</title>
        <authorList>
            <person name="Gilroy R."/>
            <person name="Ravi A."/>
            <person name="Getino M."/>
            <person name="Pursley I."/>
            <person name="Horton D.L."/>
            <person name="Alikhan N.F."/>
            <person name="Baker D."/>
            <person name="Gharbi K."/>
            <person name="Hall N."/>
            <person name="Watson M."/>
            <person name="Adriaenssens E.M."/>
            <person name="Foster-Nyarko E."/>
            <person name="Jarju S."/>
            <person name="Secka A."/>
            <person name="Antonio M."/>
            <person name="Oren A."/>
            <person name="Chaudhuri R.R."/>
            <person name="La Ragione R."/>
            <person name="Hildebrand F."/>
            <person name="Pallen M.J."/>
        </authorList>
    </citation>
    <scope>NUCLEOTIDE SEQUENCE</scope>
    <source>
        <strain evidence="14">CHK187-11901</strain>
    </source>
</reference>
<dbReference type="GO" id="GO:0016114">
    <property type="term" value="P:terpenoid biosynthetic process"/>
    <property type="evidence" value="ECO:0007669"/>
    <property type="project" value="InterPro"/>
</dbReference>
<dbReference type="InterPro" id="IPR033248">
    <property type="entry name" value="Transketolase_C"/>
</dbReference>
<dbReference type="AlphaFoldDB" id="A0A9D2SUS1"/>
<dbReference type="InterPro" id="IPR009014">
    <property type="entry name" value="Transketo_C/PFOR_II"/>
</dbReference>
<dbReference type="GO" id="GO:0008661">
    <property type="term" value="F:1-deoxy-D-xylulose-5-phosphate synthase activity"/>
    <property type="evidence" value="ECO:0007669"/>
    <property type="project" value="UniProtKB-EC"/>
</dbReference>
<dbReference type="GO" id="GO:0046872">
    <property type="term" value="F:metal ion binding"/>
    <property type="evidence" value="ECO:0007669"/>
    <property type="project" value="UniProtKB-KW"/>
</dbReference>